<feature type="compositionally biased region" description="Basic residues" evidence="1">
    <location>
        <begin position="390"/>
        <end position="400"/>
    </location>
</feature>
<evidence type="ECO:0000313" key="3">
    <source>
        <dbReference type="Proteomes" id="UP000030669"/>
    </source>
</evidence>
<dbReference type="KEGG" id="gtr:GLOTRDRAFT_141658"/>
<feature type="compositionally biased region" description="Pro residues" evidence="1">
    <location>
        <begin position="488"/>
        <end position="497"/>
    </location>
</feature>
<protein>
    <submittedName>
        <fullName evidence="2">Uncharacterized protein</fullName>
    </submittedName>
</protein>
<keyword evidence="3" id="KW-1185">Reference proteome</keyword>
<feature type="region of interest" description="Disordered" evidence="1">
    <location>
        <begin position="1"/>
        <end position="28"/>
    </location>
</feature>
<feature type="non-terminal residue" evidence="2">
    <location>
        <position position="586"/>
    </location>
</feature>
<feature type="compositionally biased region" description="Polar residues" evidence="1">
    <location>
        <begin position="473"/>
        <end position="484"/>
    </location>
</feature>
<organism evidence="2 3">
    <name type="scientific">Gloeophyllum trabeum (strain ATCC 11539 / FP-39264 / Madison 617)</name>
    <name type="common">Brown rot fungus</name>
    <dbReference type="NCBI Taxonomy" id="670483"/>
    <lineage>
        <taxon>Eukaryota</taxon>
        <taxon>Fungi</taxon>
        <taxon>Dikarya</taxon>
        <taxon>Basidiomycota</taxon>
        <taxon>Agaricomycotina</taxon>
        <taxon>Agaricomycetes</taxon>
        <taxon>Gloeophyllales</taxon>
        <taxon>Gloeophyllaceae</taxon>
        <taxon>Gloeophyllum</taxon>
    </lineage>
</organism>
<dbReference type="GeneID" id="19304843"/>
<accession>S7RBN0</accession>
<evidence type="ECO:0000256" key="1">
    <source>
        <dbReference type="SAM" id="MobiDB-lite"/>
    </source>
</evidence>
<dbReference type="OMA" id="SHIPFAN"/>
<dbReference type="eggNOG" id="ENOG502SN1E">
    <property type="taxonomic scope" value="Eukaryota"/>
</dbReference>
<evidence type="ECO:0000313" key="2">
    <source>
        <dbReference type="EMBL" id="EPQ49804.1"/>
    </source>
</evidence>
<feature type="compositionally biased region" description="Acidic residues" evidence="1">
    <location>
        <begin position="407"/>
        <end position="419"/>
    </location>
</feature>
<dbReference type="STRING" id="670483.S7RBN0"/>
<feature type="region of interest" description="Disordered" evidence="1">
    <location>
        <begin position="348"/>
        <end position="503"/>
    </location>
</feature>
<name>S7RBN0_GLOTA</name>
<dbReference type="HOGENOM" id="CLU_033169_1_0_1"/>
<sequence length="586" mass="63776">MGSGHTRLYGTTPCPGAQQPRASRPPRVKLSAKALEILKIERRTKATSYQVDLDAAFAKIDAMKYELATKYSKSLRSVASDLHCGRGSLTRGSRTKLNPWNAFIWKIGEIRREEGDTQHAEGKEVLKGLTGDADARAEYHALSAAEKKELVEEFKAHKVREAKGHRVSSKSRANDIAYVTSTCVNELDNMRARTGAESILLVVRGTTDISTKPRFYATEGVNSFINTCLKMDIGDIMSKLEGFALTGLQGAAQNHKERANATRGNVRESIVKKLSEATGITKPVMVWTNKYELSFKYKVALDGWPAHIPFGNLSSVVRSLPHYEELLRLCENDTIMFRRLSEDEVEELRKERDGRINAGEDAPPAPKKARADKGTKRKRSGRSEDDGAAGKKKAGRKKGGIKSSELVSDESESEDDENQEGNPVPRDSQSEDTEHQQSSPIPREPRLEDRPAGPTVHAHLQAPSNERRATSAVAINQRSSSASDENVPPSPSTPSDPIPMSFASDAVPSDCAVATTVLGSSASFNIPSGINTPLLSNAKMLSLPPTDLFYPNTINNMNNSDALVSVIPSPLPSADLSSIPASSDAF</sequence>
<proteinExistence type="predicted"/>
<reference evidence="2 3" key="1">
    <citation type="journal article" date="2012" name="Science">
        <title>The Paleozoic origin of enzymatic lignin decomposition reconstructed from 31 fungal genomes.</title>
        <authorList>
            <person name="Floudas D."/>
            <person name="Binder M."/>
            <person name="Riley R."/>
            <person name="Barry K."/>
            <person name="Blanchette R.A."/>
            <person name="Henrissat B."/>
            <person name="Martinez A.T."/>
            <person name="Otillar R."/>
            <person name="Spatafora J.W."/>
            <person name="Yadav J.S."/>
            <person name="Aerts A."/>
            <person name="Benoit I."/>
            <person name="Boyd A."/>
            <person name="Carlson A."/>
            <person name="Copeland A."/>
            <person name="Coutinho P.M."/>
            <person name="de Vries R.P."/>
            <person name="Ferreira P."/>
            <person name="Findley K."/>
            <person name="Foster B."/>
            <person name="Gaskell J."/>
            <person name="Glotzer D."/>
            <person name="Gorecki P."/>
            <person name="Heitman J."/>
            <person name="Hesse C."/>
            <person name="Hori C."/>
            <person name="Igarashi K."/>
            <person name="Jurgens J.A."/>
            <person name="Kallen N."/>
            <person name="Kersten P."/>
            <person name="Kohler A."/>
            <person name="Kuees U."/>
            <person name="Kumar T.K.A."/>
            <person name="Kuo A."/>
            <person name="LaButti K."/>
            <person name="Larrondo L.F."/>
            <person name="Lindquist E."/>
            <person name="Ling A."/>
            <person name="Lombard V."/>
            <person name="Lucas S."/>
            <person name="Lundell T."/>
            <person name="Martin R."/>
            <person name="McLaughlin D.J."/>
            <person name="Morgenstern I."/>
            <person name="Morin E."/>
            <person name="Murat C."/>
            <person name="Nagy L.G."/>
            <person name="Nolan M."/>
            <person name="Ohm R.A."/>
            <person name="Patyshakuliyeva A."/>
            <person name="Rokas A."/>
            <person name="Ruiz-Duenas F.J."/>
            <person name="Sabat G."/>
            <person name="Salamov A."/>
            <person name="Samejima M."/>
            <person name="Schmutz J."/>
            <person name="Slot J.C."/>
            <person name="St John F."/>
            <person name="Stenlid J."/>
            <person name="Sun H."/>
            <person name="Sun S."/>
            <person name="Syed K."/>
            <person name="Tsang A."/>
            <person name="Wiebenga A."/>
            <person name="Young D."/>
            <person name="Pisabarro A."/>
            <person name="Eastwood D.C."/>
            <person name="Martin F."/>
            <person name="Cullen D."/>
            <person name="Grigoriev I.V."/>
            <person name="Hibbett D.S."/>
        </authorList>
    </citation>
    <scope>NUCLEOTIDE SEQUENCE [LARGE SCALE GENOMIC DNA]</scope>
    <source>
        <strain evidence="2 3">ATCC 11539</strain>
    </source>
</reference>
<dbReference type="AlphaFoldDB" id="S7RBN0"/>
<dbReference type="OrthoDB" id="2657487at2759"/>
<gene>
    <name evidence="2" type="ORF">GLOTRDRAFT_141658</name>
</gene>
<dbReference type="Proteomes" id="UP000030669">
    <property type="component" value="Unassembled WGS sequence"/>
</dbReference>
<dbReference type="EMBL" id="KB469607">
    <property type="protein sequence ID" value="EPQ49804.1"/>
    <property type="molecule type" value="Genomic_DNA"/>
</dbReference>
<dbReference type="RefSeq" id="XP_007871740.1">
    <property type="nucleotide sequence ID" value="XM_007873549.1"/>
</dbReference>